<name>A0A0F8ZT60_9ZZZZ</name>
<dbReference type="AlphaFoldDB" id="A0A0F8ZT60"/>
<accession>A0A0F8ZT60</accession>
<organism evidence="1">
    <name type="scientific">marine sediment metagenome</name>
    <dbReference type="NCBI Taxonomy" id="412755"/>
    <lineage>
        <taxon>unclassified sequences</taxon>
        <taxon>metagenomes</taxon>
        <taxon>ecological metagenomes</taxon>
    </lineage>
</organism>
<dbReference type="EMBL" id="LAZR01061664">
    <property type="protein sequence ID" value="KKK63126.1"/>
    <property type="molecule type" value="Genomic_DNA"/>
</dbReference>
<evidence type="ECO:0000313" key="1">
    <source>
        <dbReference type="EMBL" id="KKK63126.1"/>
    </source>
</evidence>
<feature type="non-terminal residue" evidence="1">
    <location>
        <position position="1"/>
    </location>
</feature>
<sequence length="157" mass="17279">AGPLTAAPPEILRTADGQIRIVVTRYGGAVYFSVITLETDQTFTLGVVPPDTPDPPADEALTSYVRSLTEKVKAKDHDALSQVFFRIAGEIDAGTYTQATPIGDRTVELIFGPEKDLRPAWAEWWNTLNVHLLRKRGFDTPDKWAAAYRVIGKAVKP</sequence>
<gene>
    <name evidence="1" type="ORF">LCGC14_2997420</name>
</gene>
<proteinExistence type="predicted"/>
<reference evidence="1" key="1">
    <citation type="journal article" date="2015" name="Nature">
        <title>Complex archaea that bridge the gap between prokaryotes and eukaryotes.</title>
        <authorList>
            <person name="Spang A."/>
            <person name="Saw J.H."/>
            <person name="Jorgensen S.L."/>
            <person name="Zaremba-Niedzwiedzka K."/>
            <person name="Martijn J."/>
            <person name="Lind A.E."/>
            <person name="van Eijk R."/>
            <person name="Schleper C."/>
            <person name="Guy L."/>
            <person name="Ettema T.J."/>
        </authorList>
    </citation>
    <scope>NUCLEOTIDE SEQUENCE</scope>
</reference>
<protein>
    <submittedName>
        <fullName evidence="1">Uncharacterized protein</fullName>
    </submittedName>
</protein>
<comment type="caution">
    <text evidence="1">The sequence shown here is derived from an EMBL/GenBank/DDBJ whole genome shotgun (WGS) entry which is preliminary data.</text>
</comment>